<organism evidence="1 2">
    <name type="scientific">Thiorhodococcus mannitoliphagus</name>
    <dbReference type="NCBI Taxonomy" id="329406"/>
    <lineage>
        <taxon>Bacteria</taxon>
        <taxon>Pseudomonadati</taxon>
        <taxon>Pseudomonadota</taxon>
        <taxon>Gammaproteobacteria</taxon>
        <taxon>Chromatiales</taxon>
        <taxon>Chromatiaceae</taxon>
        <taxon>Thiorhodococcus</taxon>
    </lineage>
</organism>
<dbReference type="Proteomes" id="UP000471640">
    <property type="component" value="Unassembled WGS sequence"/>
</dbReference>
<reference evidence="2" key="1">
    <citation type="journal article" date="2020" name="Microbiol. Resour. Announc.">
        <title>Draft Genome Sequences of Thiorhodococcus mannitoliphagus and Thiorhodococcus minor, Purple Sulfur Photosynthetic Bacteria in the Gammaproteobacterial Family Chromatiaceae.</title>
        <authorList>
            <person name="Aviles F.A."/>
            <person name="Meyer T.E."/>
            <person name="Kyndt J.A."/>
        </authorList>
    </citation>
    <scope>NUCLEOTIDE SEQUENCE [LARGE SCALE GENOMIC DNA]</scope>
    <source>
        <strain evidence="2">DSM 18266</strain>
    </source>
</reference>
<reference evidence="1 2" key="2">
    <citation type="submission" date="2020-02" db="EMBL/GenBank/DDBJ databases">
        <title>Genome sequences of Thiorhodococcus mannitoliphagus and Thiorhodococcus minor, purple sulfur photosynthetic bacteria in the gammaproteobacterial family, Chromatiaceae.</title>
        <authorList>
            <person name="Aviles F.A."/>
            <person name="Meyer T.E."/>
            <person name="Kyndt J.A."/>
        </authorList>
    </citation>
    <scope>NUCLEOTIDE SEQUENCE [LARGE SCALE GENOMIC DNA]</scope>
    <source>
        <strain evidence="1 2">DSM 18266</strain>
    </source>
</reference>
<name>A0A6P1DWG3_9GAMM</name>
<proteinExistence type="predicted"/>
<comment type="caution">
    <text evidence="1">The sequence shown here is derived from an EMBL/GenBank/DDBJ whole genome shotgun (WGS) entry which is preliminary data.</text>
</comment>
<dbReference type="EMBL" id="JAAIJR010000029">
    <property type="protein sequence ID" value="NEX20462.1"/>
    <property type="molecule type" value="Genomic_DNA"/>
</dbReference>
<keyword evidence="2" id="KW-1185">Reference proteome</keyword>
<protein>
    <submittedName>
        <fullName evidence="1">Uncharacterized protein</fullName>
    </submittedName>
</protein>
<evidence type="ECO:0000313" key="2">
    <source>
        <dbReference type="Proteomes" id="UP000471640"/>
    </source>
</evidence>
<gene>
    <name evidence="1" type="ORF">G3480_09095</name>
</gene>
<sequence length="70" mass="7970">MAVLFRVGQWGAISLASATYPRPATDRIIHPSFMTMTRGFRAWMRVLTERLNFPESSTMSGTEHVFYDAT</sequence>
<evidence type="ECO:0000313" key="1">
    <source>
        <dbReference type="EMBL" id="NEX20462.1"/>
    </source>
</evidence>
<dbReference type="RefSeq" id="WP_164653561.1">
    <property type="nucleotide sequence ID" value="NZ_JAAIJR010000029.1"/>
</dbReference>
<accession>A0A6P1DWG3</accession>
<dbReference type="AlphaFoldDB" id="A0A6P1DWG3"/>